<dbReference type="SUPFAM" id="SSF56601">
    <property type="entry name" value="beta-lactamase/transpeptidase-like"/>
    <property type="match status" value="1"/>
</dbReference>
<dbReference type="PANTHER" id="PTHR46825">
    <property type="entry name" value="D-ALANYL-D-ALANINE-CARBOXYPEPTIDASE/ENDOPEPTIDASE AMPH"/>
    <property type="match status" value="1"/>
</dbReference>
<evidence type="ECO:0000313" key="2">
    <source>
        <dbReference type="EMBL" id="RBL89044.1"/>
    </source>
</evidence>
<dbReference type="Pfam" id="PF00144">
    <property type="entry name" value="Beta-lactamase"/>
    <property type="match status" value="1"/>
</dbReference>
<dbReference type="PANTHER" id="PTHR46825:SF7">
    <property type="entry name" value="D-ALANYL-D-ALANINE CARBOXYPEPTIDASE"/>
    <property type="match status" value="1"/>
</dbReference>
<comment type="caution">
    <text evidence="2">The sequence shown here is derived from an EMBL/GenBank/DDBJ whole genome shotgun (WGS) entry which is preliminary data.</text>
</comment>
<dbReference type="InterPro" id="IPR050491">
    <property type="entry name" value="AmpC-like"/>
</dbReference>
<dbReference type="GO" id="GO:0016787">
    <property type="term" value="F:hydrolase activity"/>
    <property type="evidence" value="ECO:0007669"/>
    <property type="project" value="UniProtKB-KW"/>
</dbReference>
<feature type="domain" description="Beta-lactamase-related" evidence="1">
    <location>
        <begin position="47"/>
        <end position="341"/>
    </location>
</feature>
<dbReference type="Proteomes" id="UP000253410">
    <property type="component" value="Unassembled WGS sequence"/>
</dbReference>
<organism evidence="2 3">
    <name type="scientific">Chitinophaga flava</name>
    <dbReference type="NCBI Taxonomy" id="2259036"/>
    <lineage>
        <taxon>Bacteria</taxon>
        <taxon>Pseudomonadati</taxon>
        <taxon>Bacteroidota</taxon>
        <taxon>Chitinophagia</taxon>
        <taxon>Chitinophagales</taxon>
        <taxon>Chitinophagaceae</taxon>
        <taxon>Chitinophaga</taxon>
    </lineage>
</organism>
<dbReference type="InterPro" id="IPR001466">
    <property type="entry name" value="Beta-lactam-related"/>
</dbReference>
<proteinExistence type="predicted"/>
<protein>
    <submittedName>
        <fullName evidence="2">Serine hydrolase</fullName>
    </submittedName>
</protein>
<accession>A0A365XTL1</accession>
<keyword evidence="3" id="KW-1185">Reference proteome</keyword>
<evidence type="ECO:0000259" key="1">
    <source>
        <dbReference type="Pfam" id="PF00144"/>
    </source>
</evidence>
<dbReference type="EMBL" id="QFFJ01000002">
    <property type="protein sequence ID" value="RBL89044.1"/>
    <property type="molecule type" value="Genomic_DNA"/>
</dbReference>
<dbReference type="Gene3D" id="3.40.710.10">
    <property type="entry name" value="DD-peptidase/beta-lactamase superfamily"/>
    <property type="match status" value="1"/>
</dbReference>
<sequence>MNVLETKSKLEQQFIQKTTAGPCVYNAYLKVFSEKYAVDWEMAAGSTNGVVADPRQPWHTASIGKTFTAVIIMMLAEQGRISLEDPLVRYLPASLTAGLHVYKGRDYTADITIAHLLSHTSGLPDFYEDKPGNGPYFLQLLLEVPDRLWTAEETVSWTKLYIDPLFPPGEKLHYTDTGYNLLGLVIAAVTGKPYEKVLHEFIFEPLGMQHSYLLQYSTPVVNSPYPVASVFLRRKEIRVEEYRSFSSIYASGQTISTGGDLIIFMQALTTGRLISQASLEKMMVWRKTWTGVDYGMGLMRVRMHMFTRKYDVWGHLGSTGSFMLFNPVFDIYVAGSFNRSGFLTRGIMFVYKVLKAVAKIK</sequence>
<name>A0A365XTL1_9BACT</name>
<reference evidence="2 3" key="1">
    <citation type="submission" date="2018-05" db="EMBL/GenBank/DDBJ databases">
        <title>Chitinophaga sp. K3CV102501T nov., isolated from isolated from a monsoon evergreen broad-leaved forest soil.</title>
        <authorList>
            <person name="Lv Y."/>
        </authorList>
    </citation>
    <scope>NUCLEOTIDE SEQUENCE [LARGE SCALE GENOMIC DNA]</scope>
    <source>
        <strain evidence="2 3">GDMCC 1.1325</strain>
    </source>
</reference>
<keyword evidence="2" id="KW-0378">Hydrolase</keyword>
<gene>
    <name evidence="2" type="ORF">DF182_21130</name>
</gene>
<dbReference type="RefSeq" id="WP_113617788.1">
    <property type="nucleotide sequence ID" value="NZ_QFFJ01000002.1"/>
</dbReference>
<dbReference type="AlphaFoldDB" id="A0A365XTL1"/>
<evidence type="ECO:0000313" key="3">
    <source>
        <dbReference type="Proteomes" id="UP000253410"/>
    </source>
</evidence>
<dbReference type="OrthoDB" id="9797709at2"/>
<dbReference type="InterPro" id="IPR012338">
    <property type="entry name" value="Beta-lactam/transpept-like"/>
</dbReference>